<sequence>MEHTEGIKDQFASEFDGFNLEIPGKLMDSNKKLYCNEIEQIEDKKQKTTGKKRNLKMNGKSCKDHSTLNLSETSDVSKENQTAKKKAKKYPRNRVKKVDQYRNQIIEDQYGVFEYDKDPDGYLKARKRMLNKKSALRTRSRKTSKFKLLNEKVQVLEDKSKVLETENKDLKNENSDLQRKVQELLSVINNMKGADAADEVRKRFKISELEEQSIDHINSSTNNPHNSSHDISGSFLMEGEQSEFLSSGEEEFGGLQKDNWLCQADIMGHISESSPIKRVITSTNDAEGSFSSSNNQLNLSSEESDRLVLQRGEDKLSEEGLFGGTFGNFISQASLLTLTIVMCLVLCLTRVGDTTEERDFHASAPGGRVPMSAEFLGLKERTISYLKIAMGTVFILGIVLIKCGGCLEKLGHDPRRKGKEHIKAESQ</sequence>
<dbReference type="PROSITE" id="PS50217">
    <property type="entry name" value="BZIP"/>
    <property type="match status" value="1"/>
</dbReference>
<feature type="transmembrane region" description="Helical" evidence="3">
    <location>
        <begin position="385"/>
        <end position="407"/>
    </location>
</feature>
<proteinExistence type="predicted"/>
<organism evidence="5 6">
    <name type="scientific">Euplotes crassus</name>
    <dbReference type="NCBI Taxonomy" id="5936"/>
    <lineage>
        <taxon>Eukaryota</taxon>
        <taxon>Sar</taxon>
        <taxon>Alveolata</taxon>
        <taxon>Ciliophora</taxon>
        <taxon>Intramacronucleata</taxon>
        <taxon>Spirotrichea</taxon>
        <taxon>Hypotrichia</taxon>
        <taxon>Euplotida</taxon>
        <taxon>Euplotidae</taxon>
        <taxon>Moneuplotes</taxon>
    </lineage>
</organism>
<dbReference type="EMBL" id="CAMPGE010005333">
    <property type="protein sequence ID" value="CAI2364184.1"/>
    <property type="molecule type" value="Genomic_DNA"/>
</dbReference>
<keyword evidence="6" id="KW-1185">Reference proteome</keyword>
<accession>A0AAD1X7X7</accession>
<protein>
    <recommendedName>
        <fullName evidence="4">BZIP domain-containing protein</fullName>
    </recommendedName>
</protein>
<evidence type="ECO:0000256" key="2">
    <source>
        <dbReference type="SAM" id="MobiDB-lite"/>
    </source>
</evidence>
<dbReference type="Gene3D" id="1.20.5.170">
    <property type="match status" value="1"/>
</dbReference>
<reference evidence="5" key="1">
    <citation type="submission" date="2023-07" db="EMBL/GenBank/DDBJ databases">
        <authorList>
            <consortium name="AG Swart"/>
            <person name="Singh M."/>
            <person name="Singh A."/>
            <person name="Seah K."/>
            <person name="Emmerich C."/>
        </authorList>
    </citation>
    <scope>NUCLEOTIDE SEQUENCE</scope>
    <source>
        <strain evidence="5">DP1</strain>
    </source>
</reference>
<dbReference type="SMART" id="SM00338">
    <property type="entry name" value="BRLZ"/>
    <property type="match status" value="1"/>
</dbReference>
<gene>
    <name evidence="5" type="ORF">ECRASSUSDP1_LOCUS5527</name>
</gene>
<keyword evidence="3" id="KW-1133">Transmembrane helix</keyword>
<name>A0AAD1X7X7_EUPCR</name>
<dbReference type="SUPFAM" id="SSF57959">
    <property type="entry name" value="Leucine zipper domain"/>
    <property type="match status" value="1"/>
</dbReference>
<evidence type="ECO:0000256" key="3">
    <source>
        <dbReference type="SAM" id="Phobius"/>
    </source>
</evidence>
<keyword evidence="3" id="KW-0812">Transmembrane</keyword>
<evidence type="ECO:0000259" key="4">
    <source>
        <dbReference type="PROSITE" id="PS50217"/>
    </source>
</evidence>
<dbReference type="GO" id="GO:0003700">
    <property type="term" value="F:DNA-binding transcription factor activity"/>
    <property type="evidence" value="ECO:0007669"/>
    <property type="project" value="InterPro"/>
</dbReference>
<feature type="region of interest" description="Disordered" evidence="2">
    <location>
        <begin position="44"/>
        <end position="93"/>
    </location>
</feature>
<evidence type="ECO:0000313" key="5">
    <source>
        <dbReference type="EMBL" id="CAI2364184.1"/>
    </source>
</evidence>
<dbReference type="Proteomes" id="UP001295684">
    <property type="component" value="Unassembled WGS sequence"/>
</dbReference>
<dbReference type="CDD" id="cd14686">
    <property type="entry name" value="bZIP"/>
    <property type="match status" value="1"/>
</dbReference>
<dbReference type="InterPro" id="IPR004827">
    <property type="entry name" value="bZIP"/>
</dbReference>
<feature type="coiled-coil region" evidence="1">
    <location>
        <begin position="146"/>
        <end position="194"/>
    </location>
</feature>
<comment type="caution">
    <text evidence="5">The sequence shown here is derived from an EMBL/GenBank/DDBJ whole genome shotgun (WGS) entry which is preliminary data.</text>
</comment>
<evidence type="ECO:0000313" key="6">
    <source>
        <dbReference type="Proteomes" id="UP001295684"/>
    </source>
</evidence>
<feature type="domain" description="BZIP" evidence="4">
    <location>
        <begin position="124"/>
        <end position="184"/>
    </location>
</feature>
<dbReference type="InterPro" id="IPR046347">
    <property type="entry name" value="bZIP_sf"/>
</dbReference>
<evidence type="ECO:0000256" key="1">
    <source>
        <dbReference type="SAM" id="Coils"/>
    </source>
</evidence>
<keyword evidence="3" id="KW-0472">Membrane</keyword>
<feature type="compositionally biased region" description="Basic residues" evidence="2">
    <location>
        <begin position="83"/>
        <end position="93"/>
    </location>
</feature>
<keyword evidence="1" id="KW-0175">Coiled coil</keyword>
<dbReference type="AlphaFoldDB" id="A0AAD1X7X7"/>